<sequence>MGDSKILLAFFEIMFWLFLYLIMWRLLYVGQFVVLLPGLLKALNCRLLNFVAWRSVYVWFIVFRDLYGELWGRFGGSLVKVVILLRIV</sequence>
<organism evidence="2 3">
    <name type="scientific">Alkalicella caledoniensis</name>
    <dbReference type="NCBI Taxonomy" id="2731377"/>
    <lineage>
        <taxon>Bacteria</taxon>
        <taxon>Bacillati</taxon>
        <taxon>Bacillota</taxon>
        <taxon>Clostridia</taxon>
        <taxon>Eubacteriales</taxon>
        <taxon>Proteinivoracaceae</taxon>
        <taxon>Alkalicella</taxon>
    </lineage>
</organism>
<evidence type="ECO:0000313" key="3">
    <source>
        <dbReference type="Proteomes" id="UP000516160"/>
    </source>
</evidence>
<feature type="transmembrane region" description="Helical" evidence="1">
    <location>
        <begin position="6"/>
        <end position="27"/>
    </location>
</feature>
<keyword evidence="1" id="KW-0472">Membrane</keyword>
<keyword evidence="3" id="KW-1185">Reference proteome</keyword>
<proteinExistence type="predicted"/>
<dbReference type="KEGG" id="acae:HYG86_17980"/>
<dbReference type="Proteomes" id="UP000516160">
    <property type="component" value="Chromosome"/>
</dbReference>
<evidence type="ECO:0000256" key="1">
    <source>
        <dbReference type="SAM" id="Phobius"/>
    </source>
</evidence>
<protein>
    <submittedName>
        <fullName evidence="2">Uncharacterized protein</fullName>
    </submittedName>
</protein>
<accession>A0A7G9WCW5</accession>
<gene>
    <name evidence="2" type="ORF">HYG86_17980</name>
</gene>
<dbReference type="RefSeq" id="WP_213166920.1">
    <property type="nucleotide sequence ID" value="NZ_CP058559.1"/>
</dbReference>
<dbReference type="EMBL" id="CP058559">
    <property type="protein sequence ID" value="QNO16527.1"/>
    <property type="molecule type" value="Genomic_DNA"/>
</dbReference>
<keyword evidence="1" id="KW-1133">Transmembrane helix</keyword>
<evidence type="ECO:0000313" key="2">
    <source>
        <dbReference type="EMBL" id="QNO16527.1"/>
    </source>
</evidence>
<reference evidence="2 3" key="1">
    <citation type="submission" date="2020-07" db="EMBL/GenBank/DDBJ databases">
        <title>Alkalicella. sp. LB2 genome.</title>
        <authorList>
            <person name="Postec A."/>
            <person name="Quemeneur M."/>
        </authorList>
    </citation>
    <scope>NUCLEOTIDE SEQUENCE [LARGE SCALE GENOMIC DNA]</scope>
    <source>
        <strain evidence="2 3">LB2</strain>
    </source>
</reference>
<name>A0A7G9WCW5_ALKCA</name>
<dbReference type="AlphaFoldDB" id="A0A7G9WCW5"/>
<keyword evidence="1" id="KW-0812">Transmembrane</keyword>